<accession>A0ABQ8SVL4</accession>
<evidence type="ECO:0000256" key="1">
    <source>
        <dbReference type="SAM" id="MobiDB-lite"/>
    </source>
</evidence>
<organism evidence="2 3">
    <name type="scientific">Periplaneta americana</name>
    <name type="common">American cockroach</name>
    <name type="synonym">Blatta americana</name>
    <dbReference type="NCBI Taxonomy" id="6978"/>
    <lineage>
        <taxon>Eukaryota</taxon>
        <taxon>Metazoa</taxon>
        <taxon>Ecdysozoa</taxon>
        <taxon>Arthropoda</taxon>
        <taxon>Hexapoda</taxon>
        <taxon>Insecta</taxon>
        <taxon>Pterygota</taxon>
        <taxon>Neoptera</taxon>
        <taxon>Polyneoptera</taxon>
        <taxon>Dictyoptera</taxon>
        <taxon>Blattodea</taxon>
        <taxon>Blattoidea</taxon>
        <taxon>Blattidae</taxon>
        <taxon>Blattinae</taxon>
        <taxon>Periplaneta</taxon>
    </lineage>
</organism>
<protein>
    <submittedName>
        <fullName evidence="2">Uncharacterized protein</fullName>
    </submittedName>
</protein>
<gene>
    <name evidence="2" type="ORF">ANN_17847</name>
</gene>
<sequence length="93" mass="10704">MASLCESGNQPSDVERTKHKAEENKWEEISQVERTICTLEEKKMYGVVIRSRVPTINEDEKCAVYHLVKEKQKHVKFITNLQTAVGKTLNTNN</sequence>
<proteinExistence type="predicted"/>
<keyword evidence="3" id="KW-1185">Reference proteome</keyword>
<evidence type="ECO:0000313" key="2">
    <source>
        <dbReference type="EMBL" id="KAJ4437702.1"/>
    </source>
</evidence>
<dbReference type="EMBL" id="JAJSOF020000021">
    <property type="protein sequence ID" value="KAJ4437702.1"/>
    <property type="molecule type" value="Genomic_DNA"/>
</dbReference>
<feature type="compositionally biased region" description="Polar residues" evidence="1">
    <location>
        <begin position="1"/>
        <end position="12"/>
    </location>
</feature>
<reference evidence="2 3" key="1">
    <citation type="journal article" date="2022" name="Allergy">
        <title>Genome assembly and annotation of Periplaneta americana reveal a comprehensive cockroach allergen profile.</title>
        <authorList>
            <person name="Wang L."/>
            <person name="Xiong Q."/>
            <person name="Saelim N."/>
            <person name="Wang L."/>
            <person name="Nong W."/>
            <person name="Wan A.T."/>
            <person name="Shi M."/>
            <person name="Liu X."/>
            <person name="Cao Q."/>
            <person name="Hui J.H.L."/>
            <person name="Sookrung N."/>
            <person name="Leung T.F."/>
            <person name="Tungtrongchitr A."/>
            <person name="Tsui S.K.W."/>
        </authorList>
    </citation>
    <scope>NUCLEOTIDE SEQUENCE [LARGE SCALE GENOMIC DNA]</scope>
    <source>
        <strain evidence="2">PWHHKU_190912</strain>
    </source>
</reference>
<evidence type="ECO:0000313" key="3">
    <source>
        <dbReference type="Proteomes" id="UP001148838"/>
    </source>
</evidence>
<dbReference type="Proteomes" id="UP001148838">
    <property type="component" value="Unassembled WGS sequence"/>
</dbReference>
<feature type="region of interest" description="Disordered" evidence="1">
    <location>
        <begin position="1"/>
        <end position="23"/>
    </location>
</feature>
<comment type="caution">
    <text evidence="2">The sequence shown here is derived from an EMBL/GenBank/DDBJ whole genome shotgun (WGS) entry which is preliminary data.</text>
</comment>
<feature type="compositionally biased region" description="Basic and acidic residues" evidence="1">
    <location>
        <begin position="13"/>
        <end position="23"/>
    </location>
</feature>
<name>A0ABQ8SVL4_PERAM</name>